<dbReference type="GO" id="GO:0036064">
    <property type="term" value="C:ciliary basal body"/>
    <property type="evidence" value="ECO:0007669"/>
    <property type="project" value="TreeGrafter"/>
</dbReference>
<dbReference type="AlphaFoldDB" id="A0A8R1DYH5"/>
<evidence type="ECO:0000259" key="1">
    <source>
        <dbReference type="Pfam" id="PF26187"/>
    </source>
</evidence>
<dbReference type="GO" id="GO:1904491">
    <property type="term" value="P:protein localization to ciliary transition zone"/>
    <property type="evidence" value="ECO:0007669"/>
    <property type="project" value="TreeGrafter"/>
</dbReference>
<evidence type="ECO:0000313" key="2">
    <source>
        <dbReference type="EnsemblMetazoa" id="CJA15068.1"/>
    </source>
</evidence>
<dbReference type="PANTHER" id="PTHR31043:SF3">
    <property type="entry name" value="NEPHROCYSTIN-4"/>
    <property type="match status" value="1"/>
</dbReference>
<dbReference type="GO" id="GO:0097546">
    <property type="term" value="C:ciliary base"/>
    <property type="evidence" value="ECO:0007669"/>
    <property type="project" value="TreeGrafter"/>
</dbReference>
<accession>A0A8R1DYH5</accession>
<dbReference type="InterPro" id="IPR029775">
    <property type="entry name" value="NPHP4"/>
</dbReference>
<protein>
    <recommendedName>
        <fullName evidence="1">NPHP4 Ig-like domain-containing protein</fullName>
    </recommendedName>
</protein>
<dbReference type="Pfam" id="PF26187">
    <property type="entry name" value="Ig_NPHP4_4th"/>
    <property type="match status" value="1"/>
</dbReference>
<dbReference type="Proteomes" id="UP000005237">
    <property type="component" value="Unassembled WGS sequence"/>
</dbReference>
<proteinExistence type="predicted"/>
<dbReference type="EnsemblMetazoa" id="CJA15068.1">
    <property type="protein sequence ID" value="CJA15068.1"/>
    <property type="gene ID" value="WBGene00134272"/>
</dbReference>
<feature type="domain" description="NPHP4 Ig-like" evidence="1">
    <location>
        <begin position="51"/>
        <end position="143"/>
    </location>
</feature>
<name>A0A8R1DYH5_CAEJA</name>
<keyword evidence="3" id="KW-1185">Reference proteome</keyword>
<organism evidence="2 3">
    <name type="scientific">Caenorhabditis japonica</name>
    <dbReference type="NCBI Taxonomy" id="281687"/>
    <lineage>
        <taxon>Eukaryota</taxon>
        <taxon>Metazoa</taxon>
        <taxon>Ecdysozoa</taxon>
        <taxon>Nematoda</taxon>
        <taxon>Chromadorea</taxon>
        <taxon>Rhabditida</taxon>
        <taxon>Rhabditina</taxon>
        <taxon>Rhabditomorpha</taxon>
        <taxon>Rhabditoidea</taxon>
        <taxon>Rhabditidae</taxon>
        <taxon>Peloderinae</taxon>
        <taxon>Caenorhabditis</taxon>
    </lineage>
</organism>
<evidence type="ECO:0000313" key="3">
    <source>
        <dbReference type="Proteomes" id="UP000005237"/>
    </source>
</evidence>
<dbReference type="GO" id="GO:0090090">
    <property type="term" value="P:negative regulation of canonical Wnt signaling pathway"/>
    <property type="evidence" value="ECO:0007669"/>
    <property type="project" value="InterPro"/>
</dbReference>
<dbReference type="GO" id="GO:0097730">
    <property type="term" value="C:non-motile cilium"/>
    <property type="evidence" value="ECO:0007669"/>
    <property type="project" value="InterPro"/>
</dbReference>
<dbReference type="OMA" id="MYIRVER"/>
<dbReference type="GO" id="GO:0035869">
    <property type="term" value="C:ciliary transition zone"/>
    <property type="evidence" value="ECO:0007669"/>
    <property type="project" value="TreeGrafter"/>
</dbReference>
<dbReference type="PANTHER" id="PTHR31043">
    <property type="entry name" value="NEPHROCYSTIN-4"/>
    <property type="match status" value="1"/>
</dbReference>
<dbReference type="InterPro" id="IPR058685">
    <property type="entry name" value="Ig_NPHP4_4th"/>
</dbReference>
<reference evidence="2" key="2">
    <citation type="submission" date="2022-06" db="UniProtKB">
        <authorList>
            <consortium name="EnsemblMetazoa"/>
        </authorList>
    </citation>
    <scope>IDENTIFICATION</scope>
    <source>
        <strain evidence="2">DF5081</strain>
    </source>
</reference>
<reference evidence="3" key="1">
    <citation type="submission" date="2010-08" db="EMBL/GenBank/DDBJ databases">
        <authorList>
            <consortium name="Caenorhabditis japonica Sequencing Consortium"/>
            <person name="Wilson R.K."/>
        </authorList>
    </citation>
    <scope>NUCLEOTIDE SEQUENCE [LARGE SCALE GENOMIC DNA]</scope>
    <source>
        <strain evidence="3">DF5081</strain>
    </source>
</reference>
<sequence>MYIRVERREKKEASRCVKKLAVSVVNSNTQSLERCFIVTARSEAPRITQKFVIEIPANDEEGKRKIPIRNSYGLAKTFRITSSHPEIVKILDQLITVPAMGKMPCQMYCMKTSHLQKNMETLLYISDAITNAQEEAYSLTLVFEAS</sequence>